<accession>A0ABR1TFR9</accession>
<keyword evidence="1" id="KW-0175">Coiled coil</keyword>
<reference evidence="2 3" key="1">
    <citation type="submission" date="2023-01" db="EMBL/GenBank/DDBJ databases">
        <title>Analysis of 21 Apiospora genomes using comparative genomics revels a genus with tremendous synthesis potential of carbohydrate active enzymes and secondary metabolites.</title>
        <authorList>
            <person name="Sorensen T."/>
        </authorList>
    </citation>
    <scope>NUCLEOTIDE SEQUENCE [LARGE SCALE GENOMIC DNA]</scope>
    <source>
        <strain evidence="2 3">CBS 33761</strain>
    </source>
</reference>
<proteinExistence type="predicted"/>
<evidence type="ECO:0000313" key="3">
    <source>
        <dbReference type="Proteomes" id="UP001444661"/>
    </source>
</evidence>
<keyword evidence="3" id="KW-1185">Reference proteome</keyword>
<sequence>MSHSPMTLTLESVKARRQEILDVAVTEYVRQGKAADQVTRVELPSLIAKSEDRILDWLMDLDDIGIRRRLSLAGFISEDFVAWQVDGIMWFHIHTFLAKDLDPRRDVWDEFNQKYPMPAEECTPWTRWVADVVEATQMGKKKAIEALKADVERLEDLRAKKAEITEE</sequence>
<name>A0ABR1TFR9_9PEZI</name>
<organism evidence="2 3">
    <name type="scientific">Apiospora rasikravindrae</name>
    <dbReference type="NCBI Taxonomy" id="990691"/>
    <lineage>
        <taxon>Eukaryota</taxon>
        <taxon>Fungi</taxon>
        <taxon>Dikarya</taxon>
        <taxon>Ascomycota</taxon>
        <taxon>Pezizomycotina</taxon>
        <taxon>Sordariomycetes</taxon>
        <taxon>Xylariomycetidae</taxon>
        <taxon>Amphisphaeriales</taxon>
        <taxon>Apiosporaceae</taxon>
        <taxon>Apiospora</taxon>
    </lineage>
</organism>
<protein>
    <submittedName>
        <fullName evidence="2">Uncharacterized protein</fullName>
    </submittedName>
</protein>
<feature type="coiled-coil region" evidence="1">
    <location>
        <begin position="137"/>
        <end position="167"/>
    </location>
</feature>
<evidence type="ECO:0000256" key="1">
    <source>
        <dbReference type="SAM" id="Coils"/>
    </source>
</evidence>
<dbReference type="Proteomes" id="UP001444661">
    <property type="component" value="Unassembled WGS sequence"/>
</dbReference>
<evidence type="ECO:0000313" key="2">
    <source>
        <dbReference type="EMBL" id="KAK8045481.1"/>
    </source>
</evidence>
<dbReference type="EMBL" id="JAQQWK010000003">
    <property type="protein sequence ID" value="KAK8045481.1"/>
    <property type="molecule type" value="Genomic_DNA"/>
</dbReference>
<gene>
    <name evidence="2" type="ORF">PG993_005505</name>
</gene>
<comment type="caution">
    <text evidence="2">The sequence shown here is derived from an EMBL/GenBank/DDBJ whole genome shotgun (WGS) entry which is preliminary data.</text>
</comment>